<dbReference type="Pfam" id="PF01527">
    <property type="entry name" value="HTH_Tnp_1"/>
    <property type="match status" value="1"/>
</dbReference>
<feature type="non-terminal residue" evidence="3">
    <location>
        <position position="186"/>
    </location>
</feature>
<dbReference type="RefSeq" id="WP_271012778.1">
    <property type="nucleotide sequence ID" value="NZ_JAQIFT010000054.1"/>
</dbReference>
<gene>
    <name evidence="3" type="ORF">PBV87_15020</name>
</gene>
<dbReference type="AlphaFoldDB" id="A0AA42DNW1"/>
<dbReference type="InterPro" id="IPR055247">
    <property type="entry name" value="InsJ-like_HTH"/>
</dbReference>
<dbReference type="EMBL" id="JAQIFT010000054">
    <property type="protein sequence ID" value="MDA3732787.1"/>
    <property type="molecule type" value="Genomic_DNA"/>
</dbReference>
<dbReference type="InterPro" id="IPR002514">
    <property type="entry name" value="Transposase_8"/>
</dbReference>
<feature type="domain" description="Insertion element IS150 protein InsJ-like helix-turn-helix" evidence="2">
    <location>
        <begin position="69"/>
        <end position="107"/>
    </location>
</feature>
<comment type="similarity">
    <text evidence="1">Belongs to the IS150/IS1296 orfA family.</text>
</comment>
<evidence type="ECO:0000313" key="3">
    <source>
        <dbReference type="EMBL" id="MDA3732787.1"/>
    </source>
</evidence>
<evidence type="ECO:0000313" key="4">
    <source>
        <dbReference type="Proteomes" id="UP001169242"/>
    </source>
</evidence>
<dbReference type="InterPro" id="IPR010921">
    <property type="entry name" value="Trp_repressor/repl_initiator"/>
</dbReference>
<keyword evidence="4" id="KW-1185">Reference proteome</keyword>
<dbReference type="GO" id="GO:0043565">
    <property type="term" value="F:sequence-specific DNA binding"/>
    <property type="evidence" value="ECO:0007669"/>
    <property type="project" value="InterPro"/>
</dbReference>
<dbReference type="PROSITE" id="PS51257">
    <property type="entry name" value="PROKAR_LIPOPROTEIN"/>
    <property type="match status" value="1"/>
</dbReference>
<comment type="caution">
    <text evidence="3">The sequence shown here is derived from an EMBL/GenBank/DDBJ whole genome shotgun (WGS) entry which is preliminary data.</text>
</comment>
<dbReference type="GO" id="GO:0006313">
    <property type="term" value="P:DNA transposition"/>
    <property type="evidence" value="ECO:0007669"/>
    <property type="project" value="InterPro"/>
</dbReference>
<organism evidence="3 4">
    <name type="scientific">Holtiella tumoricola</name>
    <dbReference type="NCBI Taxonomy" id="3018743"/>
    <lineage>
        <taxon>Bacteria</taxon>
        <taxon>Bacillati</taxon>
        <taxon>Bacillota</taxon>
        <taxon>Clostridia</taxon>
        <taxon>Lachnospirales</taxon>
        <taxon>Cellulosilyticaceae</taxon>
        <taxon>Holtiella</taxon>
    </lineage>
</organism>
<dbReference type="InterPro" id="IPR052057">
    <property type="entry name" value="IS150/IS1296_orfA-like"/>
</dbReference>
<reference evidence="3" key="1">
    <citation type="journal article" date="2023" name="Int. J. Syst. Evol. Microbiol.">
        <title>&lt;i&gt;Holtiella tumoricola&lt;/i&gt; gen. nov. sp. nov., isolated from a human clinical sample.</title>
        <authorList>
            <person name="Allen-Vercoe E."/>
            <person name="Daigneault M.C."/>
            <person name="Vancuren S.J."/>
            <person name="Cochrane K."/>
            <person name="O'Neal L.L."/>
            <person name="Sankaranarayanan K."/>
            <person name="Lawson P.A."/>
        </authorList>
    </citation>
    <scope>NUCLEOTIDE SEQUENCE</scope>
    <source>
        <strain evidence="3">CC70A</strain>
    </source>
</reference>
<accession>A0AA42DNW1</accession>
<name>A0AA42DNW1_9FIRM</name>
<dbReference type="Pfam" id="PF13518">
    <property type="entry name" value="HTH_28"/>
    <property type="match status" value="2"/>
</dbReference>
<dbReference type="Proteomes" id="UP001169242">
    <property type="component" value="Unassembled WGS sequence"/>
</dbReference>
<sequence>MGRKSKFSPEQKLWALNRVISGEDSILHTASLLGCSDVTIHDWLRNYEAGGVDGITVSSKNTIYTTSIKLAAVKDYLQGVGSLREICQKYSIRSSTQLRKWIIKYNSHEELKASGMGGVPIMTKGRKTTYDERIEIVQHCIENQNNYAETAAKYQVSYQQAYCWVKKYESKGIDGLVDKRGKNKTQ</sequence>
<dbReference type="SUPFAM" id="SSF48295">
    <property type="entry name" value="TrpR-like"/>
    <property type="match status" value="3"/>
</dbReference>
<evidence type="ECO:0000256" key="1">
    <source>
        <dbReference type="ARBA" id="ARBA00038232"/>
    </source>
</evidence>
<dbReference type="Gene3D" id="1.10.10.10">
    <property type="entry name" value="Winged helix-like DNA-binding domain superfamily/Winged helix DNA-binding domain"/>
    <property type="match status" value="2"/>
</dbReference>
<proteinExistence type="inferred from homology"/>
<evidence type="ECO:0000259" key="2">
    <source>
        <dbReference type="Pfam" id="PF13518"/>
    </source>
</evidence>
<protein>
    <submittedName>
        <fullName evidence="3">Helix-turn-helix domain-containing protein</fullName>
    </submittedName>
</protein>
<dbReference type="InterPro" id="IPR036388">
    <property type="entry name" value="WH-like_DNA-bd_sf"/>
</dbReference>
<dbReference type="GO" id="GO:0004803">
    <property type="term" value="F:transposase activity"/>
    <property type="evidence" value="ECO:0007669"/>
    <property type="project" value="InterPro"/>
</dbReference>
<dbReference type="PANTHER" id="PTHR33795:SF1">
    <property type="entry name" value="INSERTION ELEMENT IS150 PROTEIN INSJ"/>
    <property type="match status" value="1"/>
</dbReference>
<feature type="domain" description="Insertion element IS150 protein InsJ-like helix-turn-helix" evidence="2">
    <location>
        <begin position="132"/>
        <end position="184"/>
    </location>
</feature>
<dbReference type="PANTHER" id="PTHR33795">
    <property type="entry name" value="INSERTION ELEMENT IS150 PROTEIN INSJ"/>
    <property type="match status" value="1"/>
</dbReference>